<evidence type="ECO:0000313" key="13">
    <source>
        <dbReference type="EMBL" id="KAG5298815.1"/>
    </source>
</evidence>
<dbReference type="InterPro" id="IPR012341">
    <property type="entry name" value="6hp_glycosidase-like_sf"/>
</dbReference>
<evidence type="ECO:0000256" key="1">
    <source>
        <dbReference type="ARBA" id="ARBA00001913"/>
    </source>
</evidence>
<evidence type="ECO:0000256" key="7">
    <source>
        <dbReference type="ARBA" id="ARBA00023157"/>
    </source>
</evidence>
<sequence length="99" mass="11365">MTGDRMYQEWVWEAFDAIRKSCRTGSGFSSISNVNDPTGGRKLDFQESFLFAEVLKYAYLTFAPEENWQVVGEGKNKWVYTTEAHPLKVLTKGGENCHY</sequence>
<evidence type="ECO:0000256" key="11">
    <source>
        <dbReference type="ARBA" id="ARBA00048605"/>
    </source>
</evidence>
<dbReference type="PANTHER" id="PTHR11742">
    <property type="entry name" value="MANNOSYL-OLIGOSACCHARIDE ALPHA-1,2-MANNOSIDASE-RELATED"/>
    <property type="match status" value="1"/>
</dbReference>
<organism evidence="13 14">
    <name type="scientific">Ajellomyces capsulatus</name>
    <name type="common">Darling's disease fungus</name>
    <name type="synonym">Histoplasma capsulatum</name>
    <dbReference type="NCBI Taxonomy" id="5037"/>
    <lineage>
        <taxon>Eukaryota</taxon>
        <taxon>Fungi</taxon>
        <taxon>Dikarya</taxon>
        <taxon>Ascomycota</taxon>
        <taxon>Pezizomycotina</taxon>
        <taxon>Eurotiomycetes</taxon>
        <taxon>Eurotiomycetidae</taxon>
        <taxon>Onygenales</taxon>
        <taxon>Ajellomycetaceae</taxon>
        <taxon>Histoplasma</taxon>
    </lineage>
</organism>
<keyword evidence="6" id="KW-0378">Hydrolase</keyword>
<comment type="pathway">
    <text evidence="2">Protein modification; protein glycosylation.</text>
</comment>
<comment type="catalytic activity">
    <reaction evidence="11">
        <text>N(4)-(alpha-D-Man-(1-&gt;2)-alpha-D-Man-(1-&gt;2)-alpha-D-Man-(1-&gt;3)-[alpha-D-Man-(1-&gt;2)-alpha-D-Man-(1-&gt;3)-[alpha-D-Man-(1-&gt;2)-alpha-D-Man-(1-&gt;6)]-alpha-D-Man-(1-&gt;6)]-beta-D-Man-(1-&gt;4)-beta-D-GlcNAc-(1-&gt;4)-beta-D-GlcNAc)-L-asparaginyl-[protein] (N-glucan mannose isomer 9A1,2,3B1,2,3) + 4 H2O = N(4)-(alpha-D-Man-(1-&gt;3)-[alpha-D-Man-(1-&gt;3)-[alpha-D-Man-(1-&gt;6)]-alpha-D-Man-(1-&gt;6)]-beta-D-Man-(1-&gt;4)-beta-D-GlcNAc-(1-&gt;4)-beta-D-GlcNAc)-L-asparaginyl-[protein] (N-glucan mannose isomer 5A1,2) + 4 beta-D-mannose</text>
        <dbReference type="Rhea" id="RHEA:56008"/>
        <dbReference type="Rhea" id="RHEA-COMP:14356"/>
        <dbReference type="Rhea" id="RHEA-COMP:14367"/>
        <dbReference type="ChEBI" id="CHEBI:15377"/>
        <dbReference type="ChEBI" id="CHEBI:28563"/>
        <dbReference type="ChEBI" id="CHEBI:59087"/>
        <dbReference type="ChEBI" id="CHEBI:139493"/>
        <dbReference type="EC" id="3.2.1.113"/>
    </reaction>
</comment>
<dbReference type="Pfam" id="PF01532">
    <property type="entry name" value="Glyco_hydro_47"/>
    <property type="match status" value="1"/>
</dbReference>
<reference evidence="13 14" key="1">
    <citation type="submission" date="2021-01" db="EMBL/GenBank/DDBJ databases">
        <title>Chromosome-level genome assembly of a human fungal pathogen reveals clustering of transcriptionally co-regulated genes.</title>
        <authorList>
            <person name="Voorhies M."/>
            <person name="Cohen S."/>
            <person name="Shea T.P."/>
            <person name="Petrus S."/>
            <person name="Munoz J.F."/>
            <person name="Poplawski S."/>
            <person name="Goldman W.E."/>
            <person name="Michael T."/>
            <person name="Cuomo C.A."/>
            <person name="Sil A."/>
            <person name="Beyhan S."/>
        </authorList>
    </citation>
    <scope>NUCLEOTIDE SEQUENCE [LARGE SCALE GENOMIC DNA]</scope>
    <source>
        <strain evidence="13 14">G184AR</strain>
    </source>
</reference>
<keyword evidence="9" id="KW-0326">Glycosidase</keyword>
<keyword evidence="12" id="KW-0479">Metal-binding</keyword>
<evidence type="ECO:0000256" key="3">
    <source>
        <dbReference type="ARBA" id="ARBA00007658"/>
    </source>
</evidence>
<dbReference type="UniPathway" id="UPA00378"/>
<comment type="cofactor">
    <cofactor evidence="1 12">
        <name>Ca(2+)</name>
        <dbReference type="ChEBI" id="CHEBI:29108"/>
    </cofactor>
</comment>
<dbReference type="VEuPathDB" id="FungiDB:I7I52_08905"/>
<evidence type="ECO:0000256" key="2">
    <source>
        <dbReference type="ARBA" id="ARBA00004922"/>
    </source>
</evidence>
<evidence type="ECO:0000256" key="4">
    <source>
        <dbReference type="ARBA" id="ARBA00012238"/>
    </source>
</evidence>
<dbReference type="InterPro" id="IPR001382">
    <property type="entry name" value="Glyco_hydro_47"/>
</dbReference>
<evidence type="ECO:0000256" key="5">
    <source>
        <dbReference type="ARBA" id="ARBA00022729"/>
    </source>
</evidence>
<comment type="similarity">
    <text evidence="3">Belongs to the glycosyl hydrolase 47 family.</text>
</comment>
<accession>A0A8H7Z061</accession>
<proteinExistence type="inferred from homology"/>
<dbReference type="Gene3D" id="1.50.10.10">
    <property type="match status" value="1"/>
</dbReference>
<keyword evidence="7" id="KW-1015">Disulfide bond</keyword>
<dbReference type="GO" id="GO:0005975">
    <property type="term" value="P:carbohydrate metabolic process"/>
    <property type="evidence" value="ECO:0007669"/>
    <property type="project" value="InterPro"/>
</dbReference>
<dbReference type="InterPro" id="IPR050749">
    <property type="entry name" value="Glycosyl_Hydrolase_47"/>
</dbReference>
<keyword evidence="12" id="KW-0106">Calcium</keyword>
<dbReference type="GO" id="GO:0005783">
    <property type="term" value="C:endoplasmic reticulum"/>
    <property type="evidence" value="ECO:0007669"/>
    <property type="project" value="TreeGrafter"/>
</dbReference>
<dbReference type="GO" id="GO:0036503">
    <property type="term" value="P:ERAD pathway"/>
    <property type="evidence" value="ECO:0007669"/>
    <property type="project" value="UniProtKB-ARBA"/>
</dbReference>
<dbReference type="EMBL" id="JAEVHI010000002">
    <property type="protein sequence ID" value="KAG5298815.1"/>
    <property type="molecule type" value="Genomic_DNA"/>
</dbReference>
<dbReference type="GO" id="GO:0016020">
    <property type="term" value="C:membrane"/>
    <property type="evidence" value="ECO:0007669"/>
    <property type="project" value="InterPro"/>
</dbReference>
<keyword evidence="5" id="KW-0732">Signal</keyword>
<dbReference type="SUPFAM" id="SSF48225">
    <property type="entry name" value="Seven-hairpin glycosidases"/>
    <property type="match status" value="1"/>
</dbReference>
<evidence type="ECO:0000256" key="9">
    <source>
        <dbReference type="ARBA" id="ARBA00023295"/>
    </source>
</evidence>
<dbReference type="GO" id="GO:0005509">
    <property type="term" value="F:calcium ion binding"/>
    <property type="evidence" value="ECO:0007669"/>
    <property type="project" value="InterPro"/>
</dbReference>
<dbReference type="EC" id="3.2.1.113" evidence="4"/>
<feature type="binding site" evidence="12">
    <location>
        <position position="82"/>
    </location>
    <ligand>
        <name>Ca(2+)</name>
        <dbReference type="ChEBI" id="CHEBI:29108"/>
    </ligand>
</feature>
<evidence type="ECO:0000256" key="10">
    <source>
        <dbReference type="ARBA" id="ARBA00047669"/>
    </source>
</evidence>
<name>A0A8H7Z061_AJECA</name>
<comment type="caution">
    <text evidence="13">The sequence shown here is derived from an EMBL/GenBank/DDBJ whole genome shotgun (WGS) entry which is preliminary data.</text>
</comment>
<evidence type="ECO:0000256" key="6">
    <source>
        <dbReference type="ARBA" id="ARBA00022801"/>
    </source>
</evidence>
<dbReference type="GO" id="GO:0004571">
    <property type="term" value="F:mannosyl-oligosaccharide 1,2-alpha-mannosidase activity"/>
    <property type="evidence" value="ECO:0007669"/>
    <property type="project" value="UniProtKB-EC"/>
</dbReference>
<dbReference type="Proteomes" id="UP000670092">
    <property type="component" value="Unassembled WGS sequence"/>
</dbReference>
<dbReference type="PANTHER" id="PTHR11742:SF101">
    <property type="entry name" value="MANNOSYL-OLIGOSACCHARIDE ALPHA-1,2-MANNOSIDASE 1B"/>
    <property type="match status" value="1"/>
</dbReference>
<comment type="catalytic activity">
    <reaction evidence="10">
        <text>N(4)-(alpha-D-Man-(1-&gt;2)-alpha-D-Man-(1-&gt;2)-alpha-D-Man-(1-&gt;3)-[alpha-D-Man-(1-&gt;3)-[alpha-D-Man-(1-&gt;2)-alpha-D-Man-(1-&gt;6)]-alpha-D-Man-(1-&gt;6)]-beta-D-Man-(1-&gt;4)-beta-D-GlcNAc-(1-&gt;4)-beta-D-GlcNAc)-L-asparaginyl-[protein] (N-glucan mannose isomer 8A1,2,3B1,3) + 3 H2O = N(4)-(alpha-D-Man-(1-&gt;3)-[alpha-D-Man-(1-&gt;3)-[alpha-D-Man-(1-&gt;6)]-alpha-D-Man-(1-&gt;6)]-beta-D-Man-(1-&gt;4)-beta-D-GlcNAc-(1-&gt;4)-beta-D-GlcNAc)-L-asparaginyl-[protein] (N-glucan mannose isomer 5A1,2) + 3 beta-D-mannose</text>
        <dbReference type="Rhea" id="RHEA:56028"/>
        <dbReference type="Rhea" id="RHEA-COMP:14358"/>
        <dbReference type="Rhea" id="RHEA-COMP:14367"/>
        <dbReference type="ChEBI" id="CHEBI:15377"/>
        <dbReference type="ChEBI" id="CHEBI:28563"/>
        <dbReference type="ChEBI" id="CHEBI:59087"/>
        <dbReference type="ChEBI" id="CHEBI:60628"/>
        <dbReference type="EC" id="3.2.1.113"/>
    </reaction>
</comment>
<evidence type="ECO:0000256" key="8">
    <source>
        <dbReference type="ARBA" id="ARBA00023180"/>
    </source>
</evidence>
<gene>
    <name evidence="13" type="ORF">I7I52_08905</name>
</gene>
<evidence type="ECO:0000256" key="12">
    <source>
        <dbReference type="PIRSR" id="PIRSR601382-2"/>
    </source>
</evidence>
<dbReference type="InterPro" id="IPR036026">
    <property type="entry name" value="Seven-hairpin_glycosidases"/>
</dbReference>
<protein>
    <recommendedName>
        <fullName evidence="4">mannosyl-oligosaccharide 1,2-alpha-mannosidase</fullName>
        <ecNumber evidence="4">3.2.1.113</ecNumber>
    </recommendedName>
</protein>
<dbReference type="AlphaFoldDB" id="A0A8H7Z061"/>
<dbReference type="OrthoDB" id="8118055at2759"/>
<evidence type="ECO:0000313" key="14">
    <source>
        <dbReference type="Proteomes" id="UP000670092"/>
    </source>
</evidence>
<keyword evidence="8" id="KW-0325">Glycoprotein</keyword>